<dbReference type="EMBL" id="JAZBJZ010000073">
    <property type="protein sequence ID" value="MEE3718351.1"/>
    <property type="molecule type" value="Genomic_DNA"/>
</dbReference>
<sequence length="136" mass="15192">NSTLMPFLMLSIFCPVLRLTTYNFGGFFSTLNFSNTLLALFLCLCLFGCSLFGVLQESMQQADAVSQDLEKVLGTKPFVGFNWNNGSLTSVNIQFQGFPQKEKSLEKIGEVAKKSVMTHFKSKAEQLVISFVIKKQ</sequence>
<dbReference type="AlphaFoldDB" id="A0AAW9Q5Z3"/>
<evidence type="ECO:0000313" key="2">
    <source>
        <dbReference type="EMBL" id="MEE3718351.1"/>
    </source>
</evidence>
<dbReference type="RefSeq" id="WP_330484784.1">
    <property type="nucleotide sequence ID" value="NZ_JAZBJZ010000073.1"/>
</dbReference>
<gene>
    <name evidence="2" type="ORF">V2H45_16545</name>
</gene>
<dbReference type="Proteomes" id="UP001333818">
    <property type="component" value="Unassembled WGS sequence"/>
</dbReference>
<proteinExistence type="predicted"/>
<reference evidence="2" key="1">
    <citation type="submission" date="2024-01" db="EMBL/GenBank/DDBJ databases">
        <title>Bank of Algae and Cyanobacteria of the Azores (BACA) strain genomes.</title>
        <authorList>
            <person name="Luz R."/>
            <person name="Cordeiro R."/>
            <person name="Fonseca A."/>
            <person name="Goncalves V."/>
        </authorList>
    </citation>
    <scope>NUCLEOTIDE SEQUENCE</scope>
    <source>
        <strain evidence="2">BACA0141</strain>
    </source>
</reference>
<name>A0AAW9Q5Z3_9CYAN</name>
<protein>
    <submittedName>
        <fullName evidence="2">Uncharacterized protein</fullName>
    </submittedName>
</protein>
<comment type="caution">
    <text evidence="2">The sequence shown here is derived from an EMBL/GenBank/DDBJ whole genome shotgun (WGS) entry which is preliminary data.</text>
</comment>
<evidence type="ECO:0000313" key="3">
    <source>
        <dbReference type="Proteomes" id="UP001333818"/>
    </source>
</evidence>
<keyword evidence="1" id="KW-0812">Transmembrane</keyword>
<organism evidence="2 3">
    <name type="scientific">Tumidithrix elongata BACA0141</name>
    <dbReference type="NCBI Taxonomy" id="2716417"/>
    <lineage>
        <taxon>Bacteria</taxon>
        <taxon>Bacillati</taxon>
        <taxon>Cyanobacteriota</taxon>
        <taxon>Cyanophyceae</taxon>
        <taxon>Pseudanabaenales</taxon>
        <taxon>Pseudanabaenaceae</taxon>
        <taxon>Tumidithrix</taxon>
        <taxon>Tumidithrix elongata</taxon>
    </lineage>
</organism>
<keyword evidence="3" id="KW-1185">Reference proteome</keyword>
<feature type="non-terminal residue" evidence="2">
    <location>
        <position position="1"/>
    </location>
</feature>
<evidence type="ECO:0000256" key="1">
    <source>
        <dbReference type="SAM" id="Phobius"/>
    </source>
</evidence>
<feature type="transmembrane region" description="Helical" evidence="1">
    <location>
        <begin position="37"/>
        <end position="55"/>
    </location>
</feature>
<keyword evidence="1" id="KW-1133">Transmembrane helix</keyword>
<feature type="transmembrane region" description="Helical" evidence="1">
    <location>
        <begin position="7"/>
        <end position="25"/>
    </location>
</feature>
<accession>A0AAW9Q5Z3</accession>
<keyword evidence="1" id="KW-0472">Membrane</keyword>